<keyword evidence="4" id="KW-1185">Reference proteome</keyword>
<reference evidence="4" key="1">
    <citation type="journal article" date="2019" name="Int. J. Syst. Evol. Microbiol.">
        <title>The Global Catalogue of Microorganisms (GCM) 10K type strain sequencing project: providing services to taxonomists for standard genome sequencing and annotation.</title>
        <authorList>
            <consortium name="The Broad Institute Genomics Platform"/>
            <consortium name="The Broad Institute Genome Sequencing Center for Infectious Disease"/>
            <person name="Wu L."/>
            <person name="Ma J."/>
        </authorList>
    </citation>
    <scope>NUCLEOTIDE SEQUENCE [LARGE SCALE GENOMIC DNA]</scope>
    <source>
        <strain evidence="4">KCTC 42447</strain>
    </source>
</reference>
<dbReference type="Pfam" id="PF01205">
    <property type="entry name" value="Impact_N"/>
    <property type="match status" value="1"/>
</dbReference>
<protein>
    <submittedName>
        <fullName evidence="3">IMPACT family protein</fullName>
    </submittedName>
</protein>
<evidence type="ECO:0000259" key="2">
    <source>
        <dbReference type="Pfam" id="PF01205"/>
    </source>
</evidence>
<dbReference type="SUPFAM" id="SSF54211">
    <property type="entry name" value="Ribosomal protein S5 domain 2-like"/>
    <property type="match status" value="1"/>
</dbReference>
<proteinExistence type="inferred from homology"/>
<dbReference type="RefSeq" id="WP_386363657.1">
    <property type="nucleotide sequence ID" value="NZ_JBHRXZ010000018.1"/>
</dbReference>
<sequence length="196" mass="21105">MPSTLAAPCELLETVQKSRFLVRAAPVTTAGQAMDFIQAVSDPSASHNCWAWKIGQQYRFSDDGEPGGTAGRPMLVAIEGQAFDQVAVVVTRWFGGIKLGTGGLARAYGGSTARCLQAGEARELVLLARGRCHCRFAELNLLKARLGECEALLEGERFDAEGAFLDLAFPPDRFGLLAELLANVSRGYSRLQLLDS</sequence>
<dbReference type="EMBL" id="JBHRXZ010000018">
    <property type="protein sequence ID" value="MFC3607809.1"/>
    <property type="molecule type" value="Genomic_DNA"/>
</dbReference>
<evidence type="ECO:0000313" key="4">
    <source>
        <dbReference type="Proteomes" id="UP001595630"/>
    </source>
</evidence>
<dbReference type="InterPro" id="IPR001498">
    <property type="entry name" value="Impact_N"/>
</dbReference>
<accession>A0ABV7T571</accession>
<dbReference type="Proteomes" id="UP001595630">
    <property type="component" value="Unassembled WGS sequence"/>
</dbReference>
<feature type="domain" description="Impact N-terminal" evidence="2">
    <location>
        <begin position="16"/>
        <end position="115"/>
    </location>
</feature>
<gene>
    <name evidence="3" type="ORF">ACFOMF_08480</name>
</gene>
<dbReference type="InterPro" id="IPR023582">
    <property type="entry name" value="Impact"/>
</dbReference>
<dbReference type="PANTHER" id="PTHR16301:SF20">
    <property type="entry name" value="IMPACT FAMILY MEMBER YIGZ"/>
    <property type="match status" value="1"/>
</dbReference>
<organism evidence="3 4">
    <name type="scientific">Stutzerimonas tarimensis</name>
    <dbReference type="NCBI Taxonomy" id="1507735"/>
    <lineage>
        <taxon>Bacteria</taxon>
        <taxon>Pseudomonadati</taxon>
        <taxon>Pseudomonadota</taxon>
        <taxon>Gammaproteobacteria</taxon>
        <taxon>Pseudomonadales</taxon>
        <taxon>Pseudomonadaceae</taxon>
        <taxon>Stutzerimonas</taxon>
    </lineage>
</organism>
<name>A0ABV7T571_9GAMM</name>
<comment type="similarity">
    <text evidence="1">Belongs to the IMPACT family.</text>
</comment>
<dbReference type="SUPFAM" id="SSF54980">
    <property type="entry name" value="EF-G C-terminal domain-like"/>
    <property type="match status" value="1"/>
</dbReference>
<evidence type="ECO:0000313" key="3">
    <source>
        <dbReference type="EMBL" id="MFC3607809.1"/>
    </source>
</evidence>
<dbReference type="InterPro" id="IPR035647">
    <property type="entry name" value="EFG_III/V"/>
</dbReference>
<dbReference type="InterPro" id="IPR020568">
    <property type="entry name" value="Ribosomal_Su5_D2-typ_SF"/>
</dbReference>
<dbReference type="InterPro" id="IPR036956">
    <property type="entry name" value="Impact_N_sf"/>
</dbReference>
<evidence type="ECO:0000256" key="1">
    <source>
        <dbReference type="ARBA" id="ARBA00007665"/>
    </source>
</evidence>
<dbReference type="PANTHER" id="PTHR16301">
    <property type="entry name" value="IMPACT-RELATED"/>
    <property type="match status" value="1"/>
</dbReference>
<comment type="caution">
    <text evidence="3">The sequence shown here is derived from an EMBL/GenBank/DDBJ whole genome shotgun (WGS) entry which is preliminary data.</text>
</comment>
<dbReference type="Gene3D" id="3.30.230.30">
    <property type="entry name" value="Impact, N-terminal domain"/>
    <property type="match status" value="1"/>
</dbReference>
<dbReference type="Gene3D" id="3.30.70.240">
    <property type="match status" value="1"/>
</dbReference>